<reference evidence="1 2" key="1">
    <citation type="journal article" date="2024" name="G3 (Bethesda)">
        <title>Genome assembly of Hibiscus sabdariffa L. provides insights into metabolisms of medicinal natural products.</title>
        <authorList>
            <person name="Kim T."/>
        </authorList>
    </citation>
    <scope>NUCLEOTIDE SEQUENCE [LARGE SCALE GENOMIC DNA]</scope>
    <source>
        <strain evidence="1">TK-2024</strain>
        <tissue evidence="1">Old leaves</tissue>
    </source>
</reference>
<comment type="caution">
    <text evidence="1">The sequence shown here is derived from an EMBL/GenBank/DDBJ whole genome shotgun (WGS) entry which is preliminary data.</text>
</comment>
<evidence type="ECO:0000313" key="2">
    <source>
        <dbReference type="Proteomes" id="UP001396334"/>
    </source>
</evidence>
<evidence type="ECO:0000313" key="1">
    <source>
        <dbReference type="EMBL" id="KAK9045910.1"/>
    </source>
</evidence>
<protein>
    <submittedName>
        <fullName evidence="1">Uncharacterized protein</fullName>
    </submittedName>
</protein>
<accession>A0ABR2U8A5</accession>
<organism evidence="1 2">
    <name type="scientific">Hibiscus sabdariffa</name>
    <name type="common">roselle</name>
    <dbReference type="NCBI Taxonomy" id="183260"/>
    <lineage>
        <taxon>Eukaryota</taxon>
        <taxon>Viridiplantae</taxon>
        <taxon>Streptophyta</taxon>
        <taxon>Embryophyta</taxon>
        <taxon>Tracheophyta</taxon>
        <taxon>Spermatophyta</taxon>
        <taxon>Magnoliopsida</taxon>
        <taxon>eudicotyledons</taxon>
        <taxon>Gunneridae</taxon>
        <taxon>Pentapetalae</taxon>
        <taxon>rosids</taxon>
        <taxon>malvids</taxon>
        <taxon>Malvales</taxon>
        <taxon>Malvaceae</taxon>
        <taxon>Malvoideae</taxon>
        <taxon>Hibiscus</taxon>
    </lineage>
</organism>
<keyword evidence="2" id="KW-1185">Reference proteome</keyword>
<sequence>MTSVPFIGEADLALKRRESFVAHQPFQERIHPLTLKQAFANYRWIMDVYIAFKNPRRRNMRSMFTFIRFAIMEDALKSVKLGNNRRIDDFIVKMFLEIKHLSTVT</sequence>
<dbReference type="Proteomes" id="UP001396334">
    <property type="component" value="Unassembled WGS sequence"/>
</dbReference>
<name>A0ABR2U8A5_9ROSI</name>
<dbReference type="EMBL" id="JBBPBN010000001">
    <property type="protein sequence ID" value="KAK9045910.1"/>
    <property type="molecule type" value="Genomic_DNA"/>
</dbReference>
<dbReference type="InterPro" id="IPR035979">
    <property type="entry name" value="RBD_domain_sf"/>
</dbReference>
<gene>
    <name evidence="1" type="ORF">V6N11_051813</name>
</gene>
<dbReference type="SUPFAM" id="SSF54928">
    <property type="entry name" value="RNA-binding domain, RBD"/>
    <property type="match status" value="1"/>
</dbReference>
<proteinExistence type="predicted"/>